<evidence type="ECO:0000256" key="1">
    <source>
        <dbReference type="ARBA" id="ARBA00038376"/>
    </source>
</evidence>
<evidence type="ECO:0000259" key="2">
    <source>
        <dbReference type="Pfam" id="PF13460"/>
    </source>
</evidence>
<gene>
    <name evidence="3" type="ORF">ACRE_066800</name>
</gene>
<dbReference type="Proteomes" id="UP000029964">
    <property type="component" value="Unassembled WGS sequence"/>
</dbReference>
<dbReference type="GO" id="GO:0004074">
    <property type="term" value="F:biliverdin reductase [NAD(P)H] activity"/>
    <property type="evidence" value="ECO:0007669"/>
    <property type="project" value="TreeGrafter"/>
</dbReference>
<dbReference type="InterPro" id="IPR051606">
    <property type="entry name" value="Polyketide_Oxido-like"/>
</dbReference>
<evidence type="ECO:0000313" key="3">
    <source>
        <dbReference type="EMBL" id="KFH42613.1"/>
    </source>
</evidence>
<evidence type="ECO:0000313" key="4">
    <source>
        <dbReference type="Proteomes" id="UP000029964"/>
    </source>
</evidence>
<dbReference type="PANTHER" id="PTHR43355">
    <property type="entry name" value="FLAVIN REDUCTASE (NADPH)"/>
    <property type="match status" value="1"/>
</dbReference>
<protein>
    <recommendedName>
        <fullName evidence="2">NAD(P)-binding domain-containing protein</fullName>
    </recommendedName>
</protein>
<reference evidence="4" key="1">
    <citation type="journal article" date="2014" name="Genome Announc.">
        <title>Genome sequence and annotation of Acremonium chrysogenum, producer of the beta-lactam antibiotic cephalosporin C.</title>
        <authorList>
            <person name="Terfehr D."/>
            <person name="Dahlmann T.A."/>
            <person name="Specht T."/>
            <person name="Zadra I."/>
            <person name="Kuernsteiner H."/>
            <person name="Kueck U."/>
        </authorList>
    </citation>
    <scope>NUCLEOTIDE SEQUENCE [LARGE SCALE GENOMIC DNA]</scope>
    <source>
        <strain evidence="4">ATCC 11550 / CBS 779.69 / DSM 880 / IAM 14645 / JCM 23072 / IMI 49137</strain>
    </source>
</reference>
<feature type="domain" description="NAD(P)-binding" evidence="2">
    <location>
        <begin position="9"/>
        <end position="236"/>
    </location>
</feature>
<dbReference type="STRING" id="857340.A0A086SZT1"/>
<comment type="similarity">
    <text evidence="1">Belongs to the avfA family.</text>
</comment>
<sequence length="258" mass="27287">MPKTIAFLGASTGCGRAALMEALEAGHTCIALCRVPSKLDDIAAALYRGRLTVREGNAHDVAAVAGCLTTERDVGASMVDAVCSCIGSAMDAKTLSFEDPDVCRKGMETLLEALRIVRGKHEVRQADGTQQHSGPLVCALSTTGIASAGRDFPLLYKPLYEHLLGPPHADKKAMEALLVGSGERFVLVRPSLLTDEDAGDMARVRVGVEDARTGEVEGSGREIGYTISRAAVGRWVYGNVLAGEEGARFEGKAVSITW</sequence>
<dbReference type="PANTHER" id="PTHR43355:SF2">
    <property type="entry name" value="FLAVIN REDUCTASE (NADPH)"/>
    <property type="match status" value="1"/>
</dbReference>
<dbReference type="AlphaFoldDB" id="A0A086SZT1"/>
<dbReference type="SUPFAM" id="SSF51735">
    <property type="entry name" value="NAD(P)-binding Rossmann-fold domains"/>
    <property type="match status" value="1"/>
</dbReference>
<dbReference type="GO" id="GO:0042602">
    <property type="term" value="F:riboflavin reductase (NADPH) activity"/>
    <property type="evidence" value="ECO:0007669"/>
    <property type="project" value="TreeGrafter"/>
</dbReference>
<dbReference type="Gene3D" id="3.40.50.720">
    <property type="entry name" value="NAD(P)-binding Rossmann-like Domain"/>
    <property type="match status" value="1"/>
</dbReference>
<dbReference type="InterPro" id="IPR036291">
    <property type="entry name" value="NAD(P)-bd_dom_sf"/>
</dbReference>
<organism evidence="3 4">
    <name type="scientific">Hapsidospora chrysogenum (strain ATCC 11550 / CBS 779.69 / DSM 880 / IAM 14645 / JCM 23072 / IMI 49137)</name>
    <name type="common">Acremonium chrysogenum</name>
    <dbReference type="NCBI Taxonomy" id="857340"/>
    <lineage>
        <taxon>Eukaryota</taxon>
        <taxon>Fungi</taxon>
        <taxon>Dikarya</taxon>
        <taxon>Ascomycota</taxon>
        <taxon>Pezizomycotina</taxon>
        <taxon>Sordariomycetes</taxon>
        <taxon>Hypocreomycetidae</taxon>
        <taxon>Hypocreales</taxon>
        <taxon>Bionectriaceae</taxon>
        <taxon>Hapsidospora</taxon>
    </lineage>
</organism>
<comment type="caution">
    <text evidence="3">The sequence shown here is derived from an EMBL/GenBank/DDBJ whole genome shotgun (WGS) entry which is preliminary data.</text>
</comment>
<dbReference type="EMBL" id="JPKY01000090">
    <property type="protein sequence ID" value="KFH42613.1"/>
    <property type="molecule type" value="Genomic_DNA"/>
</dbReference>
<name>A0A086SZT1_HAPC1</name>
<dbReference type="HOGENOM" id="CLU_066707_0_0_1"/>
<keyword evidence="4" id="KW-1185">Reference proteome</keyword>
<dbReference type="Pfam" id="PF13460">
    <property type="entry name" value="NAD_binding_10"/>
    <property type="match status" value="1"/>
</dbReference>
<proteinExistence type="inferred from homology"/>
<accession>A0A086SZT1</accession>
<dbReference type="InterPro" id="IPR016040">
    <property type="entry name" value="NAD(P)-bd_dom"/>
</dbReference>
<dbReference type="OrthoDB" id="63935at2759"/>